<evidence type="ECO:0000256" key="1">
    <source>
        <dbReference type="SAM" id="Phobius"/>
    </source>
</evidence>
<gene>
    <name evidence="2" type="ORF">ACFPTP_09835</name>
</gene>
<keyword evidence="3" id="KW-1185">Reference proteome</keyword>
<reference evidence="3" key="1">
    <citation type="journal article" date="2019" name="Int. J. Syst. Evol. Microbiol.">
        <title>The Global Catalogue of Microorganisms (GCM) 10K type strain sequencing project: providing services to taxonomists for standard genome sequencing and annotation.</title>
        <authorList>
            <consortium name="The Broad Institute Genomics Platform"/>
            <consortium name="The Broad Institute Genome Sequencing Center for Infectious Disease"/>
            <person name="Wu L."/>
            <person name="Ma J."/>
        </authorList>
    </citation>
    <scope>NUCLEOTIDE SEQUENCE [LARGE SCALE GENOMIC DNA]</scope>
    <source>
        <strain evidence="3">KACC 11299</strain>
    </source>
</reference>
<feature type="transmembrane region" description="Helical" evidence="1">
    <location>
        <begin position="50"/>
        <end position="68"/>
    </location>
</feature>
<accession>A0ABW0TYU8</accession>
<evidence type="ECO:0000313" key="3">
    <source>
        <dbReference type="Proteomes" id="UP001596071"/>
    </source>
</evidence>
<comment type="caution">
    <text evidence="2">The sequence shown here is derived from an EMBL/GenBank/DDBJ whole genome shotgun (WGS) entry which is preliminary data.</text>
</comment>
<keyword evidence="1" id="KW-0472">Membrane</keyword>
<keyword evidence="1" id="KW-1133">Transmembrane helix</keyword>
<keyword evidence="1" id="KW-0812">Transmembrane</keyword>
<feature type="transmembrane region" description="Helical" evidence="1">
    <location>
        <begin position="7"/>
        <end position="30"/>
    </location>
</feature>
<dbReference type="RefSeq" id="WP_381444113.1">
    <property type="nucleotide sequence ID" value="NZ_JBHSNP010000011.1"/>
</dbReference>
<dbReference type="EMBL" id="JBHSNP010000011">
    <property type="protein sequence ID" value="MFC5603526.1"/>
    <property type="molecule type" value="Genomic_DNA"/>
</dbReference>
<organism evidence="2 3">
    <name type="scientific">Sporosarcina koreensis</name>
    <dbReference type="NCBI Taxonomy" id="334735"/>
    <lineage>
        <taxon>Bacteria</taxon>
        <taxon>Bacillati</taxon>
        <taxon>Bacillota</taxon>
        <taxon>Bacilli</taxon>
        <taxon>Bacillales</taxon>
        <taxon>Caryophanaceae</taxon>
        <taxon>Sporosarcina</taxon>
    </lineage>
</organism>
<sequence length="142" mass="16038">MFNKTMLWTTLVATLFTLGALKFLHFFNFINWSPVGWGKRWLLFGSSNDGWKWAVLFIILFIVFGLFYGLSSATANIPPAVTAIVVSIIVAVAIEWIIYSPHTFTEGVKKLSIPFFSIIAIVSRFITGTAVYMKKLSIDDYK</sequence>
<feature type="transmembrane region" description="Helical" evidence="1">
    <location>
        <begin position="111"/>
        <end position="133"/>
    </location>
</feature>
<proteinExistence type="predicted"/>
<feature type="transmembrane region" description="Helical" evidence="1">
    <location>
        <begin position="80"/>
        <end position="99"/>
    </location>
</feature>
<name>A0ABW0TYU8_9BACL</name>
<dbReference type="Proteomes" id="UP001596071">
    <property type="component" value="Unassembled WGS sequence"/>
</dbReference>
<evidence type="ECO:0000313" key="2">
    <source>
        <dbReference type="EMBL" id="MFC5603526.1"/>
    </source>
</evidence>
<protein>
    <submittedName>
        <fullName evidence="2">Uncharacterized protein</fullName>
    </submittedName>
</protein>